<keyword evidence="8 13" id="KW-0460">Magnesium</keyword>
<feature type="transmembrane region" description="Helical" evidence="13">
    <location>
        <begin position="291"/>
        <end position="311"/>
    </location>
</feature>
<evidence type="ECO:0000256" key="12">
    <source>
        <dbReference type="ARBA" id="ARBA00034269"/>
    </source>
</evidence>
<evidence type="ECO:0000256" key="3">
    <source>
        <dbReference type="ARBA" id="ARBA00019439"/>
    </source>
</evidence>
<dbReference type="NCBIfam" id="TIGR00383">
    <property type="entry name" value="corA"/>
    <property type="match status" value="1"/>
</dbReference>
<dbReference type="OrthoDB" id="9803416at2"/>
<sequence>MIRIFQQDEAAVRKVRDIDSFSDTERTLWVDLQNPTREETKSVEDKFDVNFQTQQEQAEIESSSRYIEEDDFLIANSNFMVPDKEQMYVTVPVSFMLKDETLFTYRNEADLKSFADTVKRIKSRRSMFNDGAQILITIFESRIDYDADLIESVSLEIKTINRQLDIDAKLDREMLLKINDYQELTMSIRENVVDKQRVITSMIRSDGWFTDEEQQRLRTLIKDINSLIDHTNFIFERLEFLQNTYLGLIDLEQNRIVKIFTVVSLVFLPPTLLASIWGMNFTNMPELSWQMGYPIALAAIVFSSLVTLLIFRRKNWL</sequence>
<comment type="catalytic activity">
    <reaction evidence="12">
        <text>Mg(2+)(in) = Mg(2+)(out)</text>
        <dbReference type="Rhea" id="RHEA:29827"/>
        <dbReference type="ChEBI" id="CHEBI:18420"/>
    </reaction>
</comment>
<dbReference type="SUPFAM" id="SSF143865">
    <property type="entry name" value="CorA soluble domain-like"/>
    <property type="match status" value="1"/>
</dbReference>
<evidence type="ECO:0000256" key="9">
    <source>
        <dbReference type="ARBA" id="ARBA00022989"/>
    </source>
</evidence>
<keyword evidence="10 13" id="KW-0406">Ion transport</keyword>
<gene>
    <name evidence="13 14" type="primary">corA</name>
    <name evidence="14" type="ORF">GJJ30_12725</name>
</gene>
<evidence type="ECO:0000256" key="6">
    <source>
        <dbReference type="ARBA" id="ARBA00022519"/>
    </source>
</evidence>
<dbReference type="Pfam" id="PF01544">
    <property type="entry name" value="CorA"/>
    <property type="match status" value="1"/>
</dbReference>
<dbReference type="InterPro" id="IPR045863">
    <property type="entry name" value="CorA_TM1_TM2"/>
</dbReference>
<dbReference type="FunFam" id="1.20.58.340:FF:000001">
    <property type="entry name" value="Magnesium transport protein CorA"/>
    <property type="match status" value="1"/>
</dbReference>
<dbReference type="SUPFAM" id="SSF144083">
    <property type="entry name" value="Magnesium transport protein CorA, transmembrane region"/>
    <property type="match status" value="1"/>
</dbReference>
<evidence type="ECO:0000256" key="13">
    <source>
        <dbReference type="RuleBase" id="RU362010"/>
    </source>
</evidence>
<evidence type="ECO:0000256" key="7">
    <source>
        <dbReference type="ARBA" id="ARBA00022692"/>
    </source>
</evidence>
<dbReference type="GO" id="GO:0015095">
    <property type="term" value="F:magnesium ion transmembrane transporter activity"/>
    <property type="evidence" value="ECO:0007669"/>
    <property type="project" value="UniProtKB-UniRule"/>
</dbReference>
<evidence type="ECO:0000256" key="11">
    <source>
        <dbReference type="ARBA" id="ARBA00023136"/>
    </source>
</evidence>
<dbReference type="Proteomes" id="UP000441754">
    <property type="component" value="Unassembled WGS sequence"/>
</dbReference>
<name>A0A7K0EL30_9BACT</name>
<dbReference type="Gene3D" id="3.30.460.20">
    <property type="entry name" value="CorA soluble domain-like"/>
    <property type="match status" value="1"/>
</dbReference>
<dbReference type="Gene3D" id="1.20.58.340">
    <property type="entry name" value="Magnesium transport protein CorA, transmembrane region"/>
    <property type="match status" value="2"/>
</dbReference>
<evidence type="ECO:0000256" key="1">
    <source>
        <dbReference type="ARBA" id="ARBA00004429"/>
    </source>
</evidence>
<dbReference type="GO" id="GO:0000287">
    <property type="term" value="F:magnesium ion binding"/>
    <property type="evidence" value="ECO:0007669"/>
    <property type="project" value="TreeGrafter"/>
</dbReference>
<dbReference type="InterPro" id="IPR002523">
    <property type="entry name" value="MgTranspt_CorA/ZnTranspt_ZntB"/>
</dbReference>
<keyword evidence="11 13" id="KW-0472">Membrane</keyword>
<keyword evidence="4 13" id="KW-0813">Transport</keyword>
<comment type="caution">
    <text evidence="14">The sequence shown here is derived from an EMBL/GenBank/DDBJ whole genome shotgun (WGS) entry which is preliminary data.</text>
</comment>
<accession>A0A7K0EL30</accession>
<evidence type="ECO:0000313" key="15">
    <source>
        <dbReference type="Proteomes" id="UP000441754"/>
    </source>
</evidence>
<protein>
    <recommendedName>
        <fullName evidence="3 13">Magnesium transport protein CorA</fullName>
    </recommendedName>
</protein>
<evidence type="ECO:0000256" key="10">
    <source>
        <dbReference type="ARBA" id="ARBA00023065"/>
    </source>
</evidence>
<evidence type="ECO:0000256" key="8">
    <source>
        <dbReference type="ARBA" id="ARBA00022842"/>
    </source>
</evidence>
<dbReference type="RefSeq" id="WP_154175531.1">
    <property type="nucleotide sequence ID" value="NZ_WJXZ01000006.1"/>
</dbReference>
<organism evidence="14 15">
    <name type="scientific">Larkinella terrae</name>
    <dbReference type="NCBI Taxonomy" id="2025311"/>
    <lineage>
        <taxon>Bacteria</taxon>
        <taxon>Pseudomonadati</taxon>
        <taxon>Bacteroidota</taxon>
        <taxon>Cytophagia</taxon>
        <taxon>Cytophagales</taxon>
        <taxon>Spirosomataceae</taxon>
        <taxon>Larkinella</taxon>
    </lineage>
</organism>
<reference evidence="14 15" key="1">
    <citation type="journal article" date="2018" name="Antonie Van Leeuwenhoek">
        <title>Larkinella terrae sp. nov., isolated from soil on Jeju Island, South Korea.</title>
        <authorList>
            <person name="Ten L.N."/>
            <person name="Jeon J."/>
            <person name="Park S.J."/>
            <person name="Park S."/>
            <person name="Lee S.Y."/>
            <person name="Kim M.K."/>
            <person name="Jung H.Y."/>
        </authorList>
    </citation>
    <scope>NUCLEOTIDE SEQUENCE [LARGE SCALE GENOMIC DNA]</scope>
    <source>
        <strain evidence="14 15">KCTC 52001</strain>
    </source>
</reference>
<evidence type="ECO:0000256" key="2">
    <source>
        <dbReference type="ARBA" id="ARBA00009765"/>
    </source>
</evidence>
<dbReference type="EMBL" id="WJXZ01000006">
    <property type="protein sequence ID" value="MRS62158.1"/>
    <property type="molecule type" value="Genomic_DNA"/>
</dbReference>
<comment type="subcellular location">
    <subcellularLocation>
        <location evidence="1">Cell inner membrane</location>
        <topology evidence="1">Multi-pass membrane protein</topology>
    </subcellularLocation>
    <subcellularLocation>
        <location evidence="13">Membrane</location>
        <topology evidence="13">Multi-pass membrane protein</topology>
    </subcellularLocation>
</comment>
<dbReference type="PANTHER" id="PTHR46494">
    <property type="entry name" value="CORA FAMILY METAL ION TRANSPORTER (EUROFUNG)"/>
    <property type="match status" value="1"/>
</dbReference>
<comment type="similarity">
    <text evidence="2 13">Belongs to the CorA metal ion transporter (MIT) (TC 1.A.35) family.</text>
</comment>
<keyword evidence="6" id="KW-0997">Cell inner membrane</keyword>
<evidence type="ECO:0000256" key="5">
    <source>
        <dbReference type="ARBA" id="ARBA00022475"/>
    </source>
</evidence>
<dbReference type="GO" id="GO:0015087">
    <property type="term" value="F:cobalt ion transmembrane transporter activity"/>
    <property type="evidence" value="ECO:0007669"/>
    <property type="project" value="UniProtKB-UniRule"/>
</dbReference>
<evidence type="ECO:0000313" key="14">
    <source>
        <dbReference type="EMBL" id="MRS62158.1"/>
    </source>
</evidence>
<feature type="transmembrane region" description="Helical" evidence="13">
    <location>
        <begin position="259"/>
        <end position="279"/>
    </location>
</feature>
<keyword evidence="7 13" id="KW-0812">Transmembrane</keyword>
<comment type="function">
    <text evidence="13">Mediates influx of magnesium ions.</text>
</comment>
<dbReference type="GO" id="GO:0005886">
    <property type="term" value="C:plasma membrane"/>
    <property type="evidence" value="ECO:0007669"/>
    <property type="project" value="UniProtKB-SubCell"/>
</dbReference>
<dbReference type="PANTHER" id="PTHR46494:SF1">
    <property type="entry name" value="CORA FAMILY METAL ION TRANSPORTER (EUROFUNG)"/>
    <property type="match status" value="1"/>
</dbReference>
<keyword evidence="15" id="KW-1185">Reference proteome</keyword>
<dbReference type="InterPro" id="IPR045861">
    <property type="entry name" value="CorA_cytoplasmic_dom"/>
</dbReference>
<evidence type="ECO:0000256" key="4">
    <source>
        <dbReference type="ARBA" id="ARBA00022448"/>
    </source>
</evidence>
<proteinExistence type="inferred from homology"/>
<dbReference type="GO" id="GO:0050897">
    <property type="term" value="F:cobalt ion binding"/>
    <property type="evidence" value="ECO:0007669"/>
    <property type="project" value="TreeGrafter"/>
</dbReference>
<keyword evidence="9 13" id="KW-1133">Transmembrane helix</keyword>
<keyword evidence="5 13" id="KW-1003">Cell membrane</keyword>
<dbReference type="AlphaFoldDB" id="A0A7K0EL30"/>
<dbReference type="InterPro" id="IPR004488">
    <property type="entry name" value="Mg/Co-transport_prot_CorA"/>
</dbReference>